<name>A0A165FXJ1_EXIGL</name>
<feature type="compositionally biased region" description="Polar residues" evidence="1">
    <location>
        <begin position="253"/>
        <end position="266"/>
    </location>
</feature>
<keyword evidence="3" id="KW-1185">Reference proteome</keyword>
<dbReference type="STRING" id="1314781.A0A165FXJ1"/>
<dbReference type="AlphaFoldDB" id="A0A165FXJ1"/>
<dbReference type="Proteomes" id="UP000077266">
    <property type="component" value="Unassembled WGS sequence"/>
</dbReference>
<dbReference type="OrthoDB" id="3262173at2759"/>
<sequence>MADGDASGSYTPTTPTTGSNNLATVFPDSPLSDVPDSPPPPAKRASESTQDTPRKRQRTTNPTATSSKPDENQRRAILNADPLARNVETNRVFCAECKKWVKLGEGVRYRIKHWAGHCALVHKRDPAEAARMEADALSVHAELGDAASPTDRDGAPTMSATEPSRSRKKSKKKSAPVPQTAAVSPPTPTFMEPQRPAIQPRAEILPLPTPTSAHPGQRRSPVQQRAPSPVLAQRPSVPSAALAHYRRPPSPVLANTQPVAQQQGSYANAHEQPSPVSPLHQHAHAQTSGQVAYGQQTQQRQGSFHPQGSLNHHPQHQPQQQYASQLSGYGSPSVSPTTPYSPQTLSYPQAPAPYASTPPLSVSPAALMLNHPSAGIQAYGQPQQQQYAPGQQQYGQHNSVFVQVQGPQQQQQQYAQAQFSPGQQPYTLAHPSLQFAAFAYQNIPGSELMFGAGGAAGVGVGYPPTPVSAVGSGRYVRSVLLVLLYVSSRPSVFVLVPSLPFPRPVLSQVSIDSHSSPVSSS</sequence>
<organism evidence="2 3">
    <name type="scientific">Exidia glandulosa HHB12029</name>
    <dbReference type="NCBI Taxonomy" id="1314781"/>
    <lineage>
        <taxon>Eukaryota</taxon>
        <taxon>Fungi</taxon>
        <taxon>Dikarya</taxon>
        <taxon>Basidiomycota</taxon>
        <taxon>Agaricomycotina</taxon>
        <taxon>Agaricomycetes</taxon>
        <taxon>Auriculariales</taxon>
        <taxon>Exidiaceae</taxon>
        <taxon>Exidia</taxon>
    </lineage>
</organism>
<gene>
    <name evidence="2" type="ORF">EXIGLDRAFT_139248</name>
</gene>
<feature type="compositionally biased region" description="Low complexity" evidence="1">
    <location>
        <begin position="316"/>
        <end position="342"/>
    </location>
</feature>
<feature type="region of interest" description="Disordered" evidence="1">
    <location>
        <begin position="1"/>
        <end position="81"/>
    </location>
</feature>
<feature type="compositionally biased region" description="Polar residues" evidence="1">
    <location>
        <begin position="210"/>
        <end position="226"/>
    </location>
</feature>
<dbReference type="InParanoid" id="A0A165FXJ1"/>
<protein>
    <submittedName>
        <fullName evidence="2">Uncharacterized protein</fullName>
    </submittedName>
</protein>
<feature type="region of interest" description="Disordered" evidence="1">
    <location>
        <begin position="144"/>
        <end position="352"/>
    </location>
</feature>
<evidence type="ECO:0000313" key="2">
    <source>
        <dbReference type="EMBL" id="KZV89678.1"/>
    </source>
</evidence>
<feature type="compositionally biased region" description="Polar residues" evidence="1">
    <location>
        <begin position="284"/>
        <end position="310"/>
    </location>
</feature>
<accession>A0A165FXJ1</accession>
<evidence type="ECO:0000256" key="1">
    <source>
        <dbReference type="SAM" id="MobiDB-lite"/>
    </source>
</evidence>
<proteinExistence type="predicted"/>
<dbReference type="EMBL" id="KV426066">
    <property type="protein sequence ID" value="KZV89678.1"/>
    <property type="molecule type" value="Genomic_DNA"/>
</dbReference>
<reference evidence="2 3" key="1">
    <citation type="journal article" date="2016" name="Mol. Biol. Evol.">
        <title>Comparative Genomics of Early-Diverging Mushroom-Forming Fungi Provides Insights into the Origins of Lignocellulose Decay Capabilities.</title>
        <authorList>
            <person name="Nagy L.G."/>
            <person name="Riley R."/>
            <person name="Tritt A."/>
            <person name="Adam C."/>
            <person name="Daum C."/>
            <person name="Floudas D."/>
            <person name="Sun H."/>
            <person name="Yadav J.S."/>
            <person name="Pangilinan J."/>
            <person name="Larsson K.H."/>
            <person name="Matsuura K."/>
            <person name="Barry K."/>
            <person name="Labutti K."/>
            <person name="Kuo R."/>
            <person name="Ohm R.A."/>
            <person name="Bhattacharya S.S."/>
            <person name="Shirouzu T."/>
            <person name="Yoshinaga Y."/>
            <person name="Martin F.M."/>
            <person name="Grigoriev I.V."/>
            <person name="Hibbett D.S."/>
        </authorList>
    </citation>
    <scope>NUCLEOTIDE SEQUENCE [LARGE SCALE GENOMIC DNA]</scope>
    <source>
        <strain evidence="2 3">HHB12029</strain>
    </source>
</reference>
<evidence type="ECO:0000313" key="3">
    <source>
        <dbReference type="Proteomes" id="UP000077266"/>
    </source>
</evidence>